<reference evidence="3 4" key="1">
    <citation type="submission" date="2019-06" db="EMBL/GenBank/DDBJ databases">
        <title>Whole genome shotgun sequence of Zoogloea ramigera NBRC 15342.</title>
        <authorList>
            <person name="Hosoyama A."/>
            <person name="Uohara A."/>
            <person name="Ohji S."/>
            <person name="Ichikawa N."/>
        </authorList>
    </citation>
    <scope>NUCLEOTIDE SEQUENCE [LARGE SCALE GENOMIC DNA]</scope>
    <source>
        <strain evidence="3 4">NBRC 15342</strain>
    </source>
</reference>
<name>A0A4Y4D1F5_ZOORA</name>
<comment type="caution">
    <text evidence="3">The sequence shown here is derived from an EMBL/GenBank/DDBJ whole genome shotgun (WGS) entry which is preliminary data.</text>
</comment>
<sequence length="229" mass="24096">MKHIQSLAGAILLASSCLSHAAVVNTIDAGAAVSSAISPLGQYSNAPVSENGFTWTSTYVNSMYGWSTSPYILGANGQWDGKAFNYAGLNYGYDPNDHNQHMKFTFDTPVSSVLAFLNYAPGSGNPYMAIFDSNDNLIDQHFLSISTPNAKNGGQNWGFSLDDNTIKSFVLGDAYIVASGLRTVSVQSPAGGNPVQSPTAPTAVPEPGTVSLLALALAGFGCGVFRRRN</sequence>
<organism evidence="3 4">
    <name type="scientific">Zoogloea ramigera</name>
    <dbReference type="NCBI Taxonomy" id="350"/>
    <lineage>
        <taxon>Bacteria</taxon>
        <taxon>Pseudomonadati</taxon>
        <taxon>Pseudomonadota</taxon>
        <taxon>Betaproteobacteria</taxon>
        <taxon>Rhodocyclales</taxon>
        <taxon>Zoogloeaceae</taxon>
        <taxon>Zoogloea</taxon>
    </lineage>
</organism>
<keyword evidence="1" id="KW-0732">Signal</keyword>
<feature type="domain" description="Ice-binding protein C-terminal" evidence="2">
    <location>
        <begin position="203"/>
        <end position="228"/>
    </location>
</feature>
<dbReference type="AlphaFoldDB" id="A0A4Y4D1F5"/>
<accession>A0A4Y4D1F5</accession>
<evidence type="ECO:0000313" key="3">
    <source>
        <dbReference type="EMBL" id="GEC97107.1"/>
    </source>
</evidence>
<dbReference type="NCBIfam" id="TIGR02595">
    <property type="entry name" value="PEP_CTERM"/>
    <property type="match status" value="1"/>
</dbReference>
<feature type="chain" id="PRO_5021234926" description="Ice-binding protein C-terminal domain-containing protein" evidence="1">
    <location>
        <begin position="22"/>
        <end position="229"/>
    </location>
</feature>
<dbReference type="EMBL" id="BJNV01000065">
    <property type="protein sequence ID" value="GEC97107.1"/>
    <property type="molecule type" value="Genomic_DNA"/>
</dbReference>
<evidence type="ECO:0000256" key="1">
    <source>
        <dbReference type="SAM" id="SignalP"/>
    </source>
</evidence>
<evidence type="ECO:0000259" key="2">
    <source>
        <dbReference type="Pfam" id="PF07589"/>
    </source>
</evidence>
<feature type="signal peptide" evidence="1">
    <location>
        <begin position="1"/>
        <end position="21"/>
    </location>
</feature>
<evidence type="ECO:0000313" key="4">
    <source>
        <dbReference type="Proteomes" id="UP000318422"/>
    </source>
</evidence>
<dbReference type="InterPro" id="IPR013424">
    <property type="entry name" value="Ice-binding_C"/>
</dbReference>
<gene>
    <name evidence="3" type="ORF">ZRA01_31800</name>
</gene>
<protein>
    <recommendedName>
        <fullName evidence="2">Ice-binding protein C-terminal domain-containing protein</fullName>
    </recommendedName>
</protein>
<proteinExistence type="predicted"/>
<keyword evidence="4" id="KW-1185">Reference proteome</keyword>
<dbReference type="Pfam" id="PF07589">
    <property type="entry name" value="PEP-CTERM"/>
    <property type="match status" value="1"/>
</dbReference>
<dbReference type="RefSeq" id="WP_170182998.1">
    <property type="nucleotide sequence ID" value="NZ_BJNV01000065.1"/>
</dbReference>
<dbReference type="PROSITE" id="PS51257">
    <property type="entry name" value="PROKAR_LIPOPROTEIN"/>
    <property type="match status" value="1"/>
</dbReference>
<dbReference type="Proteomes" id="UP000318422">
    <property type="component" value="Unassembled WGS sequence"/>
</dbReference>